<protein>
    <submittedName>
        <fullName evidence="5">Acyl-CoA thioesterase II</fullName>
    </submittedName>
</protein>
<dbReference type="SUPFAM" id="SSF54637">
    <property type="entry name" value="Thioesterase/thiol ester dehydrase-isomerase"/>
    <property type="match status" value="2"/>
</dbReference>
<evidence type="ECO:0000259" key="4">
    <source>
        <dbReference type="Pfam" id="PF13622"/>
    </source>
</evidence>
<gene>
    <name evidence="5" type="ORF">LVY72_04705</name>
</gene>
<dbReference type="Pfam" id="PF13622">
    <property type="entry name" value="4HBT_3"/>
    <property type="match status" value="1"/>
</dbReference>
<name>A0ABS9L3J5_9MICC</name>
<dbReference type="Gene3D" id="2.40.160.210">
    <property type="entry name" value="Acyl-CoA thioesterase, double hotdog domain"/>
    <property type="match status" value="1"/>
</dbReference>
<dbReference type="InterPro" id="IPR029069">
    <property type="entry name" value="HotDog_dom_sf"/>
</dbReference>
<evidence type="ECO:0000256" key="1">
    <source>
        <dbReference type="ARBA" id="ARBA00006538"/>
    </source>
</evidence>
<comment type="similarity">
    <text evidence="1">Belongs to the C/M/P thioester hydrolase family.</text>
</comment>
<dbReference type="PANTHER" id="PTHR11066">
    <property type="entry name" value="ACYL-COA THIOESTERASE"/>
    <property type="match status" value="1"/>
</dbReference>
<dbReference type="Proteomes" id="UP001165368">
    <property type="component" value="Unassembled WGS sequence"/>
</dbReference>
<comment type="caution">
    <text evidence="5">The sequence shown here is derived from an EMBL/GenBank/DDBJ whole genome shotgun (WGS) entry which is preliminary data.</text>
</comment>
<evidence type="ECO:0000313" key="6">
    <source>
        <dbReference type="Proteomes" id="UP001165368"/>
    </source>
</evidence>
<accession>A0ABS9L3J5</accession>
<evidence type="ECO:0000256" key="2">
    <source>
        <dbReference type="ARBA" id="ARBA00022801"/>
    </source>
</evidence>
<dbReference type="RefSeq" id="WP_237818318.1">
    <property type="nucleotide sequence ID" value="NZ_JAKLTQ010000002.1"/>
</dbReference>
<dbReference type="Pfam" id="PF02551">
    <property type="entry name" value="Acyl_CoA_thio"/>
    <property type="match status" value="1"/>
</dbReference>
<evidence type="ECO:0000313" key="5">
    <source>
        <dbReference type="EMBL" id="MCG2621212.1"/>
    </source>
</evidence>
<reference evidence="5" key="1">
    <citation type="submission" date="2022-01" db="EMBL/GenBank/DDBJ databases">
        <authorList>
            <person name="Jo J.-H."/>
            <person name="Im W.-T."/>
        </authorList>
    </citation>
    <scope>NUCLEOTIDE SEQUENCE</scope>
    <source>
        <strain evidence="5">I2-34</strain>
    </source>
</reference>
<dbReference type="CDD" id="cd03445">
    <property type="entry name" value="Thioesterase_II_repeat2"/>
    <property type="match status" value="1"/>
</dbReference>
<evidence type="ECO:0000259" key="3">
    <source>
        <dbReference type="Pfam" id="PF02551"/>
    </source>
</evidence>
<organism evidence="5 6">
    <name type="scientific">Arthrobacter hankyongi</name>
    <dbReference type="NCBI Taxonomy" id="2904801"/>
    <lineage>
        <taxon>Bacteria</taxon>
        <taxon>Bacillati</taxon>
        <taxon>Actinomycetota</taxon>
        <taxon>Actinomycetes</taxon>
        <taxon>Micrococcales</taxon>
        <taxon>Micrococcaceae</taxon>
        <taxon>Arthrobacter</taxon>
    </lineage>
</organism>
<feature type="domain" description="Acyl-CoA thioesterase 2 C-terminal" evidence="3">
    <location>
        <begin position="176"/>
        <end position="280"/>
    </location>
</feature>
<dbReference type="PANTHER" id="PTHR11066:SF34">
    <property type="entry name" value="ACYL-COENZYME A THIOESTERASE 8"/>
    <property type="match status" value="1"/>
</dbReference>
<dbReference type="CDD" id="cd03444">
    <property type="entry name" value="Thioesterase_II_repeat1"/>
    <property type="match status" value="1"/>
</dbReference>
<feature type="domain" description="Acyl-CoA thioesterase-like N-terminal HotDog" evidence="4">
    <location>
        <begin position="33"/>
        <end position="112"/>
    </location>
</feature>
<keyword evidence="2" id="KW-0378">Hydrolase</keyword>
<dbReference type="InterPro" id="IPR003703">
    <property type="entry name" value="Acyl_CoA_thio"/>
</dbReference>
<dbReference type="InterPro" id="IPR049449">
    <property type="entry name" value="TesB_ACOT8-like_N"/>
</dbReference>
<dbReference type="EMBL" id="JAKLTQ010000002">
    <property type="protein sequence ID" value="MCG2621212.1"/>
    <property type="molecule type" value="Genomic_DNA"/>
</dbReference>
<proteinExistence type="inferred from homology"/>
<dbReference type="InterPro" id="IPR042171">
    <property type="entry name" value="Acyl-CoA_hotdog"/>
</dbReference>
<dbReference type="InterPro" id="IPR025652">
    <property type="entry name" value="TesB_C"/>
</dbReference>
<sequence length="287" mass="31964">MLDPHSRFLDTLNLVPSHDAPESGFLGQSEYTPRGRIFGGQVLAQAVIAASRTAAADRPIHSMHGYFLRPGNTDLPVRYDVEHINDGRSFASRRTQASQNGTPIFSMISSFQREDVGIEHQPEMPNGIPDPESLPTTADIMQGHEDPLPRWWANGRPFDVRHVRHPVYVAPAEEPVAHQSVWFRTTGPLPDDETVHRAALAYASDYAILDPIFGRHGLTYLDTSLSTASLDHAIWWHRFGRADEWVLYDLVSPAANAARGLTFAHMYSRDGKLLASVAQQAMIRGPR</sequence>
<keyword evidence="6" id="KW-1185">Reference proteome</keyword>